<dbReference type="Proteomes" id="UP000092716">
    <property type="component" value="Chromosome 12"/>
</dbReference>
<feature type="compositionally biased region" description="Polar residues" evidence="1">
    <location>
        <begin position="652"/>
        <end position="668"/>
    </location>
</feature>
<dbReference type="EMBL" id="CP016250">
    <property type="protein sequence ID" value="ANQ10169.1"/>
    <property type="molecule type" value="Genomic_DNA"/>
</dbReference>
<feature type="region of interest" description="Disordered" evidence="1">
    <location>
        <begin position="574"/>
        <end position="625"/>
    </location>
</feature>
<dbReference type="AlphaFoldDB" id="A0A1B1E5Y4"/>
<feature type="compositionally biased region" description="Polar residues" evidence="1">
    <location>
        <begin position="769"/>
        <end position="783"/>
    </location>
</feature>
<organism evidence="2 3">
    <name type="scientific">Plasmodium coatneyi</name>
    <dbReference type="NCBI Taxonomy" id="208452"/>
    <lineage>
        <taxon>Eukaryota</taxon>
        <taxon>Sar</taxon>
        <taxon>Alveolata</taxon>
        <taxon>Apicomplexa</taxon>
        <taxon>Aconoidasida</taxon>
        <taxon>Haemosporida</taxon>
        <taxon>Plasmodiidae</taxon>
        <taxon>Plasmodium</taxon>
    </lineage>
</organism>
<accession>A0A1B1E5Y4</accession>
<feature type="region of interest" description="Disordered" evidence="1">
    <location>
        <begin position="652"/>
        <end position="674"/>
    </location>
</feature>
<evidence type="ECO:0000313" key="3">
    <source>
        <dbReference type="Proteomes" id="UP000092716"/>
    </source>
</evidence>
<feature type="compositionally biased region" description="Low complexity" evidence="1">
    <location>
        <begin position="307"/>
        <end position="321"/>
    </location>
</feature>
<protein>
    <submittedName>
        <fullName evidence="2">Uncharacterized protein</fullName>
    </submittedName>
</protein>
<feature type="region of interest" description="Disordered" evidence="1">
    <location>
        <begin position="484"/>
        <end position="514"/>
    </location>
</feature>
<dbReference type="OrthoDB" id="387690at2759"/>
<feature type="compositionally biased region" description="Polar residues" evidence="1">
    <location>
        <begin position="741"/>
        <end position="751"/>
    </location>
</feature>
<feature type="compositionally biased region" description="Basic and acidic residues" evidence="1">
    <location>
        <begin position="485"/>
        <end position="496"/>
    </location>
</feature>
<feature type="region of interest" description="Disordered" evidence="1">
    <location>
        <begin position="295"/>
        <end position="339"/>
    </location>
</feature>
<feature type="compositionally biased region" description="Basic residues" evidence="1">
    <location>
        <begin position="574"/>
        <end position="584"/>
    </location>
</feature>
<feature type="region of interest" description="Disordered" evidence="1">
    <location>
        <begin position="739"/>
        <end position="783"/>
    </location>
</feature>
<feature type="region of interest" description="Disordered" evidence="1">
    <location>
        <begin position="408"/>
        <end position="447"/>
    </location>
</feature>
<feature type="compositionally biased region" description="Basic and acidic residues" evidence="1">
    <location>
        <begin position="602"/>
        <end position="616"/>
    </location>
</feature>
<name>A0A1B1E5Y4_9APIC</name>
<dbReference type="GeneID" id="30911057"/>
<dbReference type="VEuPathDB" id="PlasmoDB:PCOAH_00043260"/>
<dbReference type="RefSeq" id="XP_019916864.1">
    <property type="nucleotide sequence ID" value="XM_020061110.1"/>
</dbReference>
<gene>
    <name evidence="2" type="ORF">PCOAH_00043260</name>
</gene>
<reference evidence="3" key="1">
    <citation type="submission" date="2016-06" db="EMBL/GenBank/DDBJ databases">
        <title>First high quality genome sequence of Plasmodium coatneyi using continuous long reads from single molecule, real-time sequencing.</title>
        <authorList>
            <person name="Chien J.-T."/>
            <person name="Pakala S.B."/>
            <person name="Geraldo J.A."/>
            <person name="Lapp S.A."/>
            <person name="Barnwell J.W."/>
            <person name="Kissinger J.C."/>
            <person name="Galinski M.R."/>
            <person name="Humphrey J.C."/>
        </authorList>
    </citation>
    <scope>NUCLEOTIDE SEQUENCE [LARGE SCALE GENOMIC DNA]</scope>
    <source>
        <strain evidence="3">Hackeri</strain>
    </source>
</reference>
<feature type="region of interest" description="Disordered" evidence="1">
    <location>
        <begin position="108"/>
        <end position="176"/>
    </location>
</feature>
<keyword evidence="3" id="KW-1185">Reference proteome</keyword>
<feature type="compositionally biased region" description="Basic and acidic residues" evidence="1">
    <location>
        <begin position="157"/>
        <end position="168"/>
    </location>
</feature>
<sequence>MVDGILKLNLPGNGLEESTRSLSRYYDGKGDAPKLNKNLFLNLNVPIPALNYIIDESKNYVAGNAHYQRCSEETFRHAKNLLDIIMRISLQRRARTNQGQREMLFLPPQGLHTGEEAHPTEGNKQTEQPKREELTGQAAKNGLVTPNGEGVFPNRETQQRVDTSHDGDPTIAHGKNIAGKGEVEGLKYYPGFCMQLGAKGRRCMLELIRRVYREKTSTCKNILTHKLKPPACISNLPFFNIHMLWKLSYEFGVFEEALKIHRIYGQSGGTFNEILNGGCSMPNCSNCEGETDKVGTRVKRELSEEQSGTNGPHNGNSSNGGRVPAGRKRKRQECTQNGGKYNWSRERLQSCDGVPPKEGPKKVVHLCSGRDIPDGRRLPMDTAKWINWNGSEMQTSQCIYPQVGYASPAEGADAQGSAPPKDTTEGPTNWLPLPSRGITSGEGKKENMTTGNDHMEDALPNLLFNENCESCRMNRAYGKRSLQKGRFDEKKETSKSEEEEEEVSSATEEGEPIQTFDIRNDLKVDSVEELLSNFVHISNAILLHLKKNKGTCLPRGKYSLLSDHCLLLIPINQQRRRKTARSNAHKGNEPNSHEGNVPNAHEGNRPNAHEGNRPNAHEGNVPNAQRRVHHQYDHRGVEQMKTDRVLHEVGNVTTSNNSIKDSLPQGQRKTAKWRRQQCCSPARGKRKKLSNGMTSGMISGIAPVVIAKNKPLESTRGDYIKLPPSAEIQKHITPLLADNWGSCTNRASDTGKTTRKRKNPSDARRGRSPNDTTTRLTTPYNES</sequence>
<evidence type="ECO:0000256" key="1">
    <source>
        <dbReference type="SAM" id="MobiDB-lite"/>
    </source>
</evidence>
<proteinExistence type="predicted"/>
<dbReference type="KEGG" id="pcot:PCOAH_00043260"/>
<evidence type="ECO:0000313" key="2">
    <source>
        <dbReference type="EMBL" id="ANQ10169.1"/>
    </source>
</evidence>
<feature type="compositionally biased region" description="Acidic residues" evidence="1">
    <location>
        <begin position="497"/>
        <end position="511"/>
    </location>
</feature>